<evidence type="ECO:0000313" key="10">
    <source>
        <dbReference type="Proteomes" id="UP000027153"/>
    </source>
</evidence>
<evidence type="ECO:0000256" key="3">
    <source>
        <dbReference type="ARBA" id="ARBA00022723"/>
    </source>
</evidence>
<dbReference type="InterPro" id="IPR029052">
    <property type="entry name" value="Metallo-depent_PP-like"/>
</dbReference>
<keyword evidence="4" id="KW-0378">Hydrolase</keyword>
<keyword evidence="10" id="KW-1185">Reference proteome</keyword>
<keyword evidence="7" id="KW-1133">Transmembrane helix</keyword>
<gene>
    <name evidence="9" type="ORF">ANME2D_02669</name>
</gene>
<dbReference type="OrthoDB" id="31433at2157"/>
<proteinExistence type="predicted"/>
<dbReference type="InterPro" id="IPR004843">
    <property type="entry name" value="Calcineurin-like_PHP"/>
</dbReference>
<dbReference type="PANTHER" id="PTHR34990:SF1">
    <property type="entry name" value="UDP-2,3-DIACYLGLUCOSAMINE HYDROLASE"/>
    <property type="match status" value="1"/>
</dbReference>
<feature type="transmembrane region" description="Helical" evidence="7">
    <location>
        <begin position="218"/>
        <end position="236"/>
    </location>
</feature>
<dbReference type="GO" id="GO:0046872">
    <property type="term" value="F:metal ion binding"/>
    <property type="evidence" value="ECO:0007669"/>
    <property type="project" value="UniProtKB-KW"/>
</dbReference>
<keyword evidence="5 7" id="KW-0472">Membrane</keyword>
<feature type="domain" description="Calcineurin-like phosphoesterase" evidence="8">
    <location>
        <begin position="1"/>
        <end position="163"/>
    </location>
</feature>
<dbReference type="Gene3D" id="3.60.21.10">
    <property type="match status" value="2"/>
</dbReference>
<dbReference type="GO" id="GO:0008758">
    <property type="term" value="F:UDP-2,3-diacylglucosamine hydrolase activity"/>
    <property type="evidence" value="ECO:0007669"/>
    <property type="project" value="TreeGrafter"/>
</dbReference>
<evidence type="ECO:0000256" key="4">
    <source>
        <dbReference type="ARBA" id="ARBA00022801"/>
    </source>
</evidence>
<keyword evidence="7" id="KW-0812">Transmembrane</keyword>
<keyword evidence="2" id="KW-0997">Cell inner membrane</keyword>
<dbReference type="GO" id="GO:0009245">
    <property type="term" value="P:lipid A biosynthetic process"/>
    <property type="evidence" value="ECO:0007669"/>
    <property type="project" value="TreeGrafter"/>
</dbReference>
<dbReference type="PANTHER" id="PTHR34990">
    <property type="entry name" value="UDP-2,3-DIACYLGLUCOSAMINE HYDROLASE-RELATED"/>
    <property type="match status" value="1"/>
</dbReference>
<keyword evidence="3" id="KW-0479">Metal-binding</keyword>
<evidence type="ECO:0000256" key="7">
    <source>
        <dbReference type="SAM" id="Phobius"/>
    </source>
</evidence>
<evidence type="ECO:0000259" key="8">
    <source>
        <dbReference type="Pfam" id="PF00149"/>
    </source>
</evidence>
<sequence>MSIMVVSDVHLGDESSNHEHFSKFIDWIAALEKDGVRNIKSNGNEIQLSPPEKLILLGDILELWSPEDNNMKYTAQRAIEPFGKLVSLGCEKIFVLGNHDEDISEYLEEIKSNGSSVIKKNSFMTKSDFTIIDRHYPEDPHDKEKGFLQVGKRKYFFLHGQQFDKLFISVGRLASIPTRIAKISNAFSRIFQPNGWSIVALFAILSGIYIVWRNDMVLAFSVVTFLLSIPRLFTYLQDKVWANIKVLFTDKPKYMDVETIIKEKYYDFDKDMTGEDVNFVFGHTHVPEIHQHKFNSKGKEHEMLFVNSGSWVKEKDYTHDTFVYIDETGSYLFKWNIGGDIELLQSL</sequence>
<feature type="transmembrane region" description="Helical" evidence="7">
    <location>
        <begin position="195"/>
        <end position="212"/>
    </location>
</feature>
<accession>A0A062UZP7</accession>
<evidence type="ECO:0000256" key="2">
    <source>
        <dbReference type="ARBA" id="ARBA00022519"/>
    </source>
</evidence>
<organism evidence="9 10">
    <name type="scientific">Candidatus Methanoperedens nitratireducens</name>
    <dbReference type="NCBI Taxonomy" id="1392998"/>
    <lineage>
        <taxon>Archaea</taxon>
        <taxon>Methanobacteriati</taxon>
        <taxon>Methanobacteriota</taxon>
        <taxon>Stenosarchaea group</taxon>
        <taxon>Methanomicrobia</taxon>
        <taxon>Methanosarcinales</taxon>
        <taxon>ANME-2 cluster</taxon>
        <taxon>Candidatus Methanoperedentaceae</taxon>
        <taxon>Candidatus Methanoperedens</taxon>
    </lineage>
</organism>
<keyword evidence="1" id="KW-1003">Cell membrane</keyword>
<dbReference type="AlphaFoldDB" id="A0A062UZP7"/>
<dbReference type="EMBL" id="JMIY01000007">
    <property type="protein sequence ID" value="KCZ70647.1"/>
    <property type="molecule type" value="Genomic_DNA"/>
</dbReference>
<dbReference type="RefSeq" id="WP_048092397.1">
    <property type="nucleotide sequence ID" value="NZ_JMIY01000007.1"/>
</dbReference>
<dbReference type="Pfam" id="PF00149">
    <property type="entry name" value="Metallophos"/>
    <property type="match status" value="1"/>
</dbReference>
<protein>
    <submittedName>
        <fullName evidence="9">Putative phosphoesterase, ICC</fullName>
    </submittedName>
</protein>
<reference evidence="9 10" key="1">
    <citation type="journal article" date="2013" name="Nature">
        <title>Anaerobic oxidation of methane coupled to nitrate reduction in a novel archaeal lineage.</title>
        <authorList>
            <person name="Haroon M.F."/>
            <person name="Hu S."/>
            <person name="Shi Y."/>
            <person name="Imelfort M."/>
            <person name="Keller J."/>
            <person name="Hugenholtz P."/>
            <person name="Yuan Z."/>
            <person name="Tyson G.W."/>
        </authorList>
    </citation>
    <scope>NUCLEOTIDE SEQUENCE [LARGE SCALE GENOMIC DNA]</scope>
    <source>
        <strain evidence="9 10">ANME-2d</strain>
    </source>
</reference>
<keyword evidence="6" id="KW-0464">Manganese</keyword>
<comment type="caution">
    <text evidence="9">The sequence shown here is derived from an EMBL/GenBank/DDBJ whole genome shotgun (WGS) entry which is preliminary data.</text>
</comment>
<name>A0A062UZP7_9EURY</name>
<dbReference type="Proteomes" id="UP000027153">
    <property type="component" value="Unassembled WGS sequence"/>
</dbReference>
<evidence type="ECO:0000313" key="9">
    <source>
        <dbReference type="EMBL" id="KCZ70647.1"/>
    </source>
</evidence>
<dbReference type="GO" id="GO:0016020">
    <property type="term" value="C:membrane"/>
    <property type="evidence" value="ECO:0007669"/>
    <property type="project" value="GOC"/>
</dbReference>
<evidence type="ECO:0000256" key="6">
    <source>
        <dbReference type="ARBA" id="ARBA00023211"/>
    </source>
</evidence>
<dbReference type="SUPFAM" id="SSF56300">
    <property type="entry name" value="Metallo-dependent phosphatases"/>
    <property type="match status" value="1"/>
</dbReference>
<evidence type="ECO:0000256" key="1">
    <source>
        <dbReference type="ARBA" id="ARBA00022475"/>
    </source>
</evidence>
<evidence type="ECO:0000256" key="5">
    <source>
        <dbReference type="ARBA" id="ARBA00023136"/>
    </source>
</evidence>
<dbReference type="InterPro" id="IPR043461">
    <property type="entry name" value="LpxH-like"/>
</dbReference>